<dbReference type="GO" id="GO:0005634">
    <property type="term" value="C:nucleus"/>
    <property type="evidence" value="ECO:0007669"/>
    <property type="project" value="TreeGrafter"/>
</dbReference>
<dbReference type="SUPFAM" id="SSF48452">
    <property type="entry name" value="TPR-like"/>
    <property type="match status" value="2"/>
</dbReference>
<dbReference type="GO" id="GO:0030544">
    <property type="term" value="F:Hsp70 protein binding"/>
    <property type="evidence" value="ECO:0007669"/>
    <property type="project" value="TreeGrafter"/>
</dbReference>
<dbReference type="InterPro" id="IPR019734">
    <property type="entry name" value="TPR_rpt"/>
</dbReference>
<dbReference type="PANTHER" id="PTHR46035:SF3">
    <property type="entry name" value="TRANSLOCATION PROTEIN SEC72"/>
    <property type="match status" value="1"/>
</dbReference>
<dbReference type="SMART" id="SM00028">
    <property type="entry name" value="TPR"/>
    <property type="match status" value="5"/>
</dbReference>
<gene>
    <name evidence="2" type="ORF">CYMTET_38185</name>
</gene>
<dbReference type="EMBL" id="LGRX02025361">
    <property type="protein sequence ID" value="KAK3252522.1"/>
    <property type="molecule type" value="Genomic_DNA"/>
</dbReference>
<proteinExistence type="predicted"/>
<evidence type="ECO:0000313" key="3">
    <source>
        <dbReference type="Proteomes" id="UP001190700"/>
    </source>
</evidence>
<dbReference type="AlphaFoldDB" id="A0AAE0CER1"/>
<dbReference type="PROSITE" id="PS50005">
    <property type="entry name" value="TPR"/>
    <property type="match status" value="1"/>
</dbReference>
<dbReference type="GO" id="GO:0051879">
    <property type="term" value="F:Hsp90 protein binding"/>
    <property type="evidence" value="ECO:0007669"/>
    <property type="project" value="TreeGrafter"/>
</dbReference>
<protein>
    <submittedName>
        <fullName evidence="2">Uncharacterized protein</fullName>
    </submittedName>
</protein>
<dbReference type="Gene3D" id="1.25.40.10">
    <property type="entry name" value="Tetratricopeptide repeat domain"/>
    <property type="match status" value="2"/>
</dbReference>
<dbReference type="Pfam" id="PF13181">
    <property type="entry name" value="TPR_8"/>
    <property type="match status" value="1"/>
</dbReference>
<keyword evidence="1" id="KW-0802">TPR repeat</keyword>
<dbReference type="GO" id="GO:0006457">
    <property type="term" value="P:protein folding"/>
    <property type="evidence" value="ECO:0007669"/>
    <property type="project" value="TreeGrafter"/>
</dbReference>
<keyword evidence="3" id="KW-1185">Reference proteome</keyword>
<reference evidence="2 3" key="1">
    <citation type="journal article" date="2015" name="Genome Biol. Evol.">
        <title>Comparative Genomics of a Bacterivorous Green Alga Reveals Evolutionary Causalities and Consequences of Phago-Mixotrophic Mode of Nutrition.</title>
        <authorList>
            <person name="Burns J.A."/>
            <person name="Paasch A."/>
            <person name="Narechania A."/>
            <person name="Kim E."/>
        </authorList>
    </citation>
    <scope>NUCLEOTIDE SEQUENCE [LARGE SCALE GENOMIC DNA]</scope>
    <source>
        <strain evidence="2 3">PLY_AMNH</strain>
    </source>
</reference>
<dbReference type="Proteomes" id="UP001190700">
    <property type="component" value="Unassembled WGS sequence"/>
</dbReference>
<sequence>MEEALIREYQRRERKEFQKSILKFCDGPEHSFLSTNLGDTKIKPPCKPSVECLPIYVSELVISTTHRSRLLRGQLVDKPVFTGQSVGVLLRDGEGTIVKVHCTLRTWYPYNWEDMGSWQVLRPSINSGPFPRARLKNLEILLLKRFARKESQLASCIPMHLQVAIYNWHGASKWEERPMEVLKTVDAQFAEGALLGVREPHFERFADGTCGVRVDDPSEVIWLQDLGAPCAPSWQSQGNSHFRMKQYKEALQCYAKGLRLVVTADDHLLVKLMSNIANSYVKLRAPAAVLPWAAAVTSLIHEGPLAAKAWYRIGQALEQQQLINSAQCVYKHAAAVHESCSRSSAEAVARLRSLSRDDVFPAGKHAHRQVLAQSAASCSQEGGLPRLSASTAKKAPLCADPCALKDAGNAAFRSGQYAAALKAYVSSLEAYLHEHRQISKSASKELWALLANSAQCHLALGEHLEAVQCASAVVLMNPEHIKAHYRRAAGLLHLDHVAAAQAACQQGLRVRPEEKPLLELEARITGMSKAGRSGEPGGAAPTQFTFKPPKGAHGIDEQAPFDVSSVEEVAMMNQMLEMTAASGEAHRGYKDALDLRIPPFHAEFAQCGSFPPGCNSKKGARLLWSEYEHGRCTLGGLYRLGIGEFQGINPVPQPEDLAGRLGRMSNESLKWYFQAPLGSYRPPLLRCGSVDQSRETTKAEKGHKAVRRIAQCRSFSKTTCRREVLALGTIHVAVGFVDLSNLLFGTLVRITVPDDGTPLRWVGYERSPYACAKTAVIARLFEDLASEEDILQVRAAVVALMPPP</sequence>
<dbReference type="GO" id="GO:0005829">
    <property type="term" value="C:cytosol"/>
    <property type="evidence" value="ECO:0007669"/>
    <property type="project" value="TreeGrafter"/>
</dbReference>
<name>A0AAE0CER1_9CHLO</name>
<organism evidence="2 3">
    <name type="scientific">Cymbomonas tetramitiformis</name>
    <dbReference type="NCBI Taxonomy" id="36881"/>
    <lineage>
        <taxon>Eukaryota</taxon>
        <taxon>Viridiplantae</taxon>
        <taxon>Chlorophyta</taxon>
        <taxon>Pyramimonadophyceae</taxon>
        <taxon>Pyramimonadales</taxon>
        <taxon>Pyramimonadaceae</taxon>
        <taxon>Cymbomonas</taxon>
    </lineage>
</organism>
<evidence type="ECO:0000256" key="1">
    <source>
        <dbReference type="PROSITE-ProRule" id="PRU00339"/>
    </source>
</evidence>
<dbReference type="InterPro" id="IPR011990">
    <property type="entry name" value="TPR-like_helical_dom_sf"/>
</dbReference>
<feature type="repeat" description="TPR" evidence="1">
    <location>
        <begin position="231"/>
        <end position="264"/>
    </location>
</feature>
<comment type="caution">
    <text evidence="2">The sequence shown here is derived from an EMBL/GenBank/DDBJ whole genome shotgun (WGS) entry which is preliminary data.</text>
</comment>
<evidence type="ECO:0000313" key="2">
    <source>
        <dbReference type="EMBL" id="KAK3252522.1"/>
    </source>
</evidence>
<dbReference type="PANTHER" id="PTHR46035">
    <property type="entry name" value="TETRATRICOPEPTIDE REPEAT PROTEIN 4"/>
    <property type="match status" value="1"/>
</dbReference>
<accession>A0AAE0CER1</accession>